<dbReference type="InterPro" id="IPR002477">
    <property type="entry name" value="Peptidoglycan-bd-like"/>
</dbReference>
<dbReference type="InterPro" id="IPR036365">
    <property type="entry name" value="PGBD-like_sf"/>
</dbReference>
<evidence type="ECO:0000259" key="5">
    <source>
        <dbReference type="Pfam" id="PF01833"/>
    </source>
</evidence>
<feature type="domain" description="IPT/TIG" evidence="5">
    <location>
        <begin position="181"/>
        <end position="258"/>
    </location>
</feature>
<dbReference type="Gene3D" id="1.10.101.10">
    <property type="entry name" value="PGBD-like superfamily/PGBD"/>
    <property type="match status" value="1"/>
</dbReference>
<name>A0A1F5VID3_9BACT</name>
<reference evidence="6 7" key="1">
    <citation type="journal article" date="2016" name="Nat. Commun.">
        <title>Thousands of microbial genomes shed light on interconnected biogeochemical processes in an aquifer system.</title>
        <authorList>
            <person name="Anantharaman K."/>
            <person name="Brown C.T."/>
            <person name="Hug L.A."/>
            <person name="Sharon I."/>
            <person name="Castelle C.J."/>
            <person name="Probst A.J."/>
            <person name="Thomas B.C."/>
            <person name="Singh A."/>
            <person name="Wilkins M.J."/>
            <person name="Karaoz U."/>
            <person name="Brodie E.L."/>
            <person name="Williams K.H."/>
            <person name="Hubbard S.S."/>
            <person name="Banfield J.F."/>
        </authorList>
    </citation>
    <scope>NUCLEOTIDE SEQUENCE [LARGE SCALE GENOMIC DNA]</scope>
</reference>
<dbReference type="SUPFAM" id="SSF47090">
    <property type="entry name" value="PGBD-like"/>
    <property type="match status" value="1"/>
</dbReference>
<feature type="coiled-coil region" evidence="1">
    <location>
        <begin position="37"/>
        <end position="87"/>
    </location>
</feature>
<dbReference type="Pfam" id="PF05345">
    <property type="entry name" value="He_PIG"/>
    <property type="match status" value="1"/>
</dbReference>
<dbReference type="InterPro" id="IPR015919">
    <property type="entry name" value="Cadherin-like_sf"/>
</dbReference>
<keyword evidence="1" id="KW-0175">Coiled coil</keyword>
<dbReference type="EMBL" id="MFHD01000009">
    <property type="protein sequence ID" value="OGF62988.1"/>
    <property type="molecule type" value="Genomic_DNA"/>
</dbReference>
<evidence type="ECO:0000256" key="2">
    <source>
        <dbReference type="SAM" id="MobiDB-lite"/>
    </source>
</evidence>
<comment type="caution">
    <text evidence="6">The sequence shown here is derived from an EMBL/GenBank/DDBJ whole genome shotgun (WGS) entry which is preliminary data.</text>
</comment>
<evidence type="ECO:0008006" key="8">
    <source>
        <dbReference type="Google" id="ProtNLM"/>
    </source>
</evidence>
<feature type="domain" description="IPT/TIG" evidence="5">
    <location>
        <begin position="287"/>
        <end position="369"/>
    </location>
</feature>
<feature type="domain" description="Peptidoglycan binding-like" evidence="4">
    <location>
        <begin position="110"/>
        <end position="166"/>
    </location>
</feature>
<feature type="chain" id="PRO_5009521989" description="Peptidoglycan binding-like domain-containing protein" evidence="3">
    <location>
        <begin position="27"/>
        <end position="996"/>
    </location>
</feature>
<sequence length="996" mass="105959">MNNYKLKTTGLVLVLALFAISTAALAANLSGKEMALMEKLRSELQSFKSDLARLKAEAPSQNRDRGIALFENEIQIAEKKLAELENKSRGVTPMPAESLSINRNLRQGSSGEDVRRLQDFLKQFPDIYPEGLATGYFGKLSEKAVKKLQEKFDLEQVGQVGPKTRLKLGELFASLGRKQRPHISAVSPDSLFIGETVTLTGSGFTFEDNALFVHGKIVLKNLASADGGEISFAIPTNITCVPDQACPIKIVNKNGISNAKPFKLTYPPMPPEPDPIPPPPPPPPPTPQITSIFPSYGQLGTAVTLTGSGFSATNNSVNFGGLAGAVTGIASSDGQTLKFNVPSSPCKPLESCSVSVTNSGGTSNITTFTLAQPITPVAIAKPNGGEKFLQGSGNIISWTGGTDAVQLALTESSAVNSKDVSPLIVGWIYNPTAAPNSSMTWNANEACASASSGNCWPVAPDNYKILAVSENELGQVAIGIDGSGNWDVSDQAFSVLPAPQITVVSPNGGEKLTYGSDATIIWNATSILSQAVKINLLKNGVFYRAISGSAGQGAPDGSFFLSWTVPSDIPAAGDYTIEIMDTQNAGVRDVSDSAFTIAPKASITVVAPNGGERWFKGFQATVRWSSGNILSKSVNINLLKGGVFARRLASGVPQKFYSWETQSYVSGSGFNYALAIPSDLTDGSDYTLEITDSADLSTSDVSNSAFSVLSVPSPVTFSGRIVNKFTSSPLANTQMGTLDFPGGGWVSFKSGPNGEFSISTTTAEMSSTRFWKMPVASWPTCYMLWQQLLYWRTDSIYHHDHLFDLLRDTIVPLVKSDVNFGDVPMWPGTGLYTYADKPNVSSAMVSYPDSSYGGWQILALEADLQVKLYDFTAGVYYTAPSIKIPLANGCTPKTLTYLNGAFKWEPYNIRSSYGISGATFAVGTPINKVTFSAAGGVAPYTWGLYYGPLPPGLTLDPATGVLSGTPTTAGTYKFQIKITDANGINGGSWPITVTVK</sequence>
<protein>
    <recommendedName>
        <fullName evidence="8">Peptidoglycan binding-like domain-containing protein</fullName>
    </recommendedName>
</protein>
<keyword evidence="3" id="KW-0732">Signal</keyword>
<evidence type="ECO:0000313" key="7">
    <source>
        <dbReference type="Proteomes" id="UP000179251"/>
    </source>
</evidence>
<dbReference type="InterPro" id="IPR014756">
    <property type="entry name" value="Ig_E-set"/>
</dbReference>
<gene>
    <name evidence="6" type="ORF">A2834_02955</name>
</gene>
<feature type="signal peptide" evidence="3">
    <location>
        <begin position="1"/>
        <end position="26"/>
    </location>
</feature>
<organism evidence="6 7">
    <name type="scientific">Candidatus Giovannonibacteria bacterium RIFCSPHIGHO2_01_FULL_45_23</name>
    <dbReference type="NCBI Taxonomy" id="1798325"/>
    <lineage>
        <taxon>Bacteria</taxon>
        <taxon>Candidatus Giovannoniibacteriota</taxon>
    </lineage>
</organism>
<dbReference type="InterPro" id="IPR002909">
    <property type="entry name" value="IPT_dom"/>
</dbReference>
<evidence type="ECO:0000256" key="1">
    <source>
        <dbReference type="SAM" id="Coils"/>
    </source>
</evidence>
<evidence type="ECO:0000256" key="3">
    <source>
        <dbReference type="SAM" id="SignalP"/>
    </source>
</evidence>
<dbReference type="InterPro" id="IPR013783">
    <property type="entry name" value="Ig-like_fold"/>
</dbReference>
<feature type="region of interest" description="Disordered" evidence="2">
    <location>
        <begin position="267"/>
        <end position="286"/>
    </location>
</feature>
<dbReference type="GO" id="GO:0016020">
    <property type="term" value="C:membrane"/>
    <property type="evidence" value="ECO:0007669"/>
    <property type="project" value="InterPro"/>
</dbReference>
<dbReference type="InterPro" id="IPR036366">
    <property type="entry name" value="PGBDSf"/>
</dbReference>
<dbReference type="Proteomes" id="UP000179251">
    <property type="component" value="Unassembled WGS sequence"/>
</dbReference>
<dbReference type="Gene3D" id="2.60.40.10">
    <property type="entry name" value="Immunoglobulins"/>
    <property type="match status" value="3"/>
</dbReference>
<dbReference type="SUPFAM" id="SSF81296">
    <property type="entry name" value="E set domains"/>
    <property type="match status" value="2"/>
</dbReference>
<dbReference type="GO" id="GO:0005509">
    <property type="term" value="F:calcium ion binding"/>
    <property type="evidence" value="ECO:0007669"/>
    <property type="project" value="InterPro"/>
</dbReference>
<dbReference type="Pfam" id="PF01833">
    <property type="entry name" value="TIG"/>
    <property type="match status" value="2"/>
</dbReference>
<dbReference type="Pfam" id="PF01471">
    <property type="entry name" value="PG_binding_1"/>
    <property type="match status" value="1"/>
</dbReference>
<dbReference type="STRING" id="1798325.A2834_02955"/>
<proteinExistence type="predicted"/>
<accession>A0A1F5VID3</accession>
<evidence type="ECO:0000313" key="6">
    <source>
        <dbReference type="EMBL" id="OGF62988.1"/>
    </source>
</evidence>
<evidence type="ECO:0000259" key="4">
    <source>
        <dbReference type="Pfam" id="PF01471"/>
    </source>
</evidence>
<dbReference type="AlphaFoldDB" id="A0A1F5VID3"/>
<dbReference type="CDD" id="cd00102">
    <property type="entry name" value="IPT"/>
    <property type="match status" value="1"/>
</dbReference>
<dbReference type="SUPFAM" id="SSF49313">
    <property type="entry name" value="Cadherin-like"/>
    <property type="match status" value="1"/>
</dbReference>